<sequence length="554" mass="59961">MLGSALASAAALFALLPQGAQASPVSLSPSRRWGLDNRPSVTIKNGTVNGAYLPTFDQDAFLGVPFAQPPVGDLRLRRPQSLNTSFAGGVYEATEYSPFCPGVGGDDWPYPLSEDCLRLNVIRPTGTKEGDNLPVGYWVYGGGFQMGGNADRRNNASYIVQRSVEMGKPIMVVQVNYRVAALGFMSSKELEQEGQLNNGLYDQRLGLQWVQDNIAKFGGNAGKVTIWGESAGAMSVSNQILAYAETETSLFHAGILESGTSLTSTFPPISTAYQAHFETVVNQTGCASASNALTCLRGLSLDAFNSSASAFSWNPVIDGELISDYPSKVFAAGNYVKVPLLIGANTDEGTAFGPKGMNTTADLKNVIDKSYPQMSNSSVERLLELYPNDPRVGCPYETGDALVSTGPLDKVSNAIYGDTYMVAGRRYMAEQMAKYTPVYSYRFNQPPDNVTIEVGATHYTEVAFVFSYPFPTANTLSTRPGDAELAQLMTSQWASFIHDHTPNGNQVANATTWPNYQDGAKNFVFQRQASYIEADDFRKEPIAFLNSLGTQLSH</sequence>
<comment type="similarity">
    <text evidence="1 3">Belongs to the type-B carboxylesterase/lipase family.</text>
</comment>
<dbReference type="InterPro" id="IPR029058">
    <property type="entry name" value="AB_hydrolase_fold"/>
</dbReference>
<organism evidence="5 6">
    <name type="scientific">Rhodotorula mucilaginosa</name>
    <name type="common">Yeast</name>
    <name type="synonym">Rhodotorula rubra</name>
    <dbReference type="NCBI Taxonomy" id="5537"/>
    <lineage>
        <taxon>Eukaryota</taxon>
        <taxon>Fungi</taxon>
        <taxon>Dikarya</taxon>
        <taxon>Basidiomycota</taxon>
        <taxon>Pucciniomycotina</taxon>
        <taxon>Microbotryomycetes</taxon>
        <taxon>Sporidiobolales</taxon>
        <taxon>Sporidiobolaceae</taxon>
        <taxon>Rhodotorula</taxon>
    </lineage>
</organism>
<dbReference type="InterPro" id="IPR002018">
    <property type="entry name" value="CarbesteraseB"/>
</dbReference>
<gene>
    <name evidence="5" type="ORF">C6P46_004755</name>
</gene>
<dbReference type="GO" id="GO:0016787">
    <property type="term" value="F:hydrolase activity"/>
    <property type="evidence" value="ECO:0007669"/>
    <property type="project" value="UniProtKB-KW"/>
</dbReference>
<dbReference type="PANTHER" id="PTHR11559">
    <property type="entry name" value="CARBOXYLESTERASE"/>
    <property type="match status" value="1"/>
</dbReference>
<feature type="chain" id="PRO_5040535547" description="Carboxylic ester hydrolase" evidence="3">
    <location>
        <begin position="23"/>
        <end position="554"/>
    </location>
</feature>
<dbReference type="Proteomes" id="UP000777482">
    <property type="component" value="Unassembled WGS sequence"/>
</dbReference>
<protein>
    <recommendedName>
        <fullName evidence="3">Carboxylic ester hydrolase</fullName>
        <ecNumber evidence="3">3.1.1.-</ecNumber>
    </recommendedName>
</protein>
<evidence type="ECO:0000259" key="4">
    <source>
        <dbReference type="Pfam" id="PF00135"/>
    </source>
</evidence>
<feature type="signal peptide" evidence="3">
    <location>
        <begin position="1"/>
        <end position="22"/>
    </location>
</feature>
<evidence type="ECO:0000256" key="1">
    <source>
        <dbReference type="ARBA" id="ARBA00005964"/>
    </source>
</evidence>
<evidence type="ECO:0000313" key="6">
    <source>
        <dbReference type="Proteomes" id="UP000777482"/>
    </source>
</evidence>
<dbReference type="InterPro" id="IPR050309">
    <property type="entry name" value="Type-B_Carboxylest/Lipase"/>
</dbReference>
<evidence type="ECO:0000256" key="2">
    <source>
        <dbReference type="ARBA" id="ARBA00022801"/>
    </source>
</evidence>
<keyword evidence="2 3" id="KW-0378">Hydrolase</keyword>
<dbReference type="Pfam" id="PF00135">
    <property type="entry name" value="COesterase"/>
    <property type="match status" value="1"/>
</dbReference>
<dbReference type="Gene3D" id="3.40.50.1820">
    <property type="entry name" value="alpha/beta hydrolase"/>
    <property type="match status" value="1"/>
</dbReference>
<dbReference type="EC" id="3.1.1.-" evidence="3"/>
<evidence type="ECO:0000313" key="5">
    <source>
        <dbReference type="EMBL" id="KAG0660125.1"/>
    </source>
</evidence>
<dbReference type="OrthoDB" id="408631at2759"/>
<dbReference type="InterPro" id="IPR019826">
    <property type="entry name" value="Carboxylesterase_B_AS"/>
</dbReference>
<dbReference type="AlphaFoldDB" id="A0A9P6W1X2"/>
<name>A0A9P6W1X2_RHOMI</name>
<dbReference type="PROSITE" id="PS00122">
    <property type="entry name" value="CARBOXYLESTERASE_B_1"/>
    <property type="match status" value="1"/>
</dbReference>
<dbReference type="SUPFAM" id="SSF53474">
    <property type="entry name" value="alpha/beta-Hydrolases"/>
    <property type="match status" value="1"/>
</dbReference>
<reference evidence="5 6" key="1">
    <citation type="submission" date="2020-11" db="EMBL/GenBank/DDBJ databases">
        <title>Kefir isolates.</title>
        <authorList>
            <person name="Marcisauskas S."/>
            <person name="Kim Y."/>
            <person name="Blasche S."/>
        </authorList>
    </citation>
    <scope>NUCLEOTIDE SEQUENCE [LARGE SCALE GENOMIC DNA]</scope>
    <source>
        <strain evidence="5 6">KR</strain>
    </source>
</reference>
<dbReference type="EMBL" id="PUHQ01000047">
    <property type="protein sequence ID" value="KAG0660125.1"/>
    <property type="molecule type" value="Genomic_DNA"/>
</dbReference>
<accession>A0A9P6W1X2</accession>
<feature type="domain" description="Carboxylesterase type B" evidence="4">
    <location>
        <begin position="38"/>
        <end position="523"/>
    </location>
</feature>
<keyword evidence="3" id="KW-0732">Signal</keyword>
<proteinExistence type="inferred from homology"/>
<keyword evidence="6" id="KW-1185">Reference proteome</keyword>
<comment type="caution">
    <text evidence="5">The sequence shown here is derived from an EMBL/GenBank/DDBJ whole genome shotgun (WGS) entry which is preliminary data.</text>
</comment>
<evidence type="ECO:0000256" key="3">
    <source>
        <dbReference type="RuleBase" id="RU361235"/>
    </source>
</evidence>